<dbReference type="InterPro" id="IPR016024">
    <property type="entry name" value="ARM-type_fold"/>
</dbReference>
<comment type="caution">
    <text evidence="1">The sequence shown here is derived from an EMBL/GenBank/DDBJ whole genome shotgun (WGS) entry which is preliminary data.</text>
</comment>
<dbReference type="PROSITE" id="PS50077">
    <property type="entry name" value="HEAT_REPEAT"/>
    <property type="match status" value="1"/>
</dbReference>
<gene>
    <name evidence="1" type="ORF">GCM10023231_42760</name>
</gene>
<accession>A0ABP9CJU4</accession>
<reference evidence="2" key="1">
    <citation type="journal article" date="2019" name="Int. J. Syst. Evol. Microbiol.">
        <title>The Global Catalogue of Microorganisms (GCM) 10K type strain sequencing project: providing services to taxonomists for standard genome sequencing and annotation.</title>
        <authorList>
            <consortium name="The Broad Institute Genomics Platform"/>
            <consortium name="The Broad Institute Genome Sequencing Center for Infectious Disease"/>
            <person name="Wu L."/>
            <person name="Ma J."/>
        </authorList>
    </citation>
    <scope>NUCLEOTIDE SEQUENCE [LARGE SCALE GENOMIC DNA]</scope>
    <source>
        <strain evidence="2">JCM 18200</strain>
    </source>
</reference>
<dbReference type="RefSeq" id="WP_345235422.1">
    <property type="nucleotide sequence ID" value="NZ_BAABIQ010000044.1"/>
</dbReference>
<proteinExistence type="predicted"/>
<dbReference type="EMBL" id="BAABIQ010000044">
    <property type="protein sequence ID" value="GAA4808922.1"/>
    <property type="molecule type" value="Genomic_DNA"/>
</dbReference>
<name>A0ABP9CJU4_9SPHI</name>
<evidence type="ECO:0000313" key="1">
    <source>
        <dbReference type="EMBL" id="GAA4808922.1"/>
    </source>
</evidence>
<dbReference type="InterPro" id="IPR014825">
    <property type="entry name" value="DNA_alkylation"/>
</dbReference>
<dbReference type="SUPFAM" id="SSF48371">
    <property type="entry name" value="ARM repeat"/>
    <property type="match status" value="1"/>
</dbReference>
<dbReference type="Gene3D" id="1.25.40.290">
    <property type="entry name" value="ARM repeat domains"/>
    <property type="match status" value="1"/>
</dbReference>
<evidence type="ECO:0000313" key="2">
    <source>
        <dbReference type="Proteomes" id="UP001501411"/>
    </source>
</evidence>
<keyword evidence="2" id="KW-1185">Reference proteome</keyword>
<dbReference type="Pfam" id="PF08713">
    <property type="entry name" value="DNA_alkylation"/>
    <property type="match status" value="1"/>
</dbReference>
<dbReference type="InterPro" id="IPR021133">
    <property type="entry name" value="HEAT_type_2"/>
</dbReference>
<organism evidence="1 2">
    <name type="scientific">Olivibacter ginsenosidimutans</name>
    <dbReference type="NCBI Taxonomy" id="1176537"/>
    <lineage>
        <taxon>Bacteria</taxon>
        <taxon>Pseudomonadati</taxon>
        <taxon>Bacteroidota</taxon>
        <taxon>Sphingobacteriia</taxon>
        <taxon>Sphingobacteriales</taxon>
        <taxon>Sphingobacteriaceae</taxon>
        <taxon>Olivibacter</taxon>
    </lineage>
</organism>
<protein>
    <submittedName>
        <fullName evidence="1">DNA alkylation repair protein</fullName>
    </submittedName>
</protein>
<dbReference type="Proteomes" id="UP001501411">
    <property type="component" value="Unassembled WGS sequence"/>
</dbReference>
<sequence>MAESFKNMYNKQFFDRFTKDLKLVVNDFDARGFVSQIMDDEWENREYKQRCKHITAILKKFLPADYNVAIAKILELLDHVKDTLPDFSKIDDKNFGLLMLEYGAVLDNYVEQYGLDNYETSIKAIEKITQFTTCEFCVRPFIIKYPDEMLKQMLIWSKHEHWAVRRLASEGCRPRLPWAMALSNLKKNPAPILPILENLKNDPSRFVRLSVANNLNDMAKDNPQAVIDLVKRWQQEESKEVAWIIKHGCRTLLKQGNSEVMELFGFDAIVKNIDIENFQISIPKVKVGTSLEFSFNLLNNNNKKNKIRLEYGVYYQNANGTLAKKVYKISEKEYAENSTAQITRKHSFRVVTTRKFYLGLHQVAIIINGNEFEKHHFELIE</sequence>